<sequence>MQYVFIGFRGQATHEVQLDLAPAIGIGRSHGANQVFLGDHFVNHLANAFASAFGSKRQSTAATIARQFIGQVHVERINASRWQAQSGLGSFVAISQILGDFGNLTVVSATEGQQADFFIAGGLEASFHHLTNAGDAAFANRTSDHSGLAEAASASAPTEDLDAHAFVDCFGQRHERLLGERPFIQIHHGVLGHSPWCTRLVSRDATNPSIVVVIHVIESRDVDASGFSQAQQDFFATAWTAFALPLTHDRTDH</sequence>
<protein>
    <submittedName>
        <fullName evidence="1">Unannotated protein</fullName>
    </submittedName>
</protein>
<gene>
    <name evidence="1" type="ORF">UFOPK3024_00376</name>
</gene>
<evidence type="ECO:0000313" key="1">
    <source>
        <dbReference type="EMBL" id="CAB4797104.1"/>
    </source>
</evidence>
<name>A0A6J6XN51_9ZZZZ</name>
<accession>A0A6J6XN51</accession>
<organism evidence="1">
    <name type="scientific">freshwater metagenome</name>
    <dbReference type="NCBI Taxonomy" id="449393"/>
    <lineage>
        <taxon>unclassified sequences</taxon>
        <taxon>metagenomes</taxon>
        <taxon>ecological metagenomes</taxon>
    </lineage>
</organism>
<dbReference type="EMBL" id="CAFAAK010000056">
    <property type="protein sequence ID" value="CAB4797104.1"/>
    <property type="molecule type" value="Genomic_DNA"/>
</dbReference>
<reference evidence="1" key="1">
    <citation type="submission" date="2020-05" db="EMBL/GenBank/DDBJ databases">
        <authorList>
            <person name="Chiriac C."/>
            <person name="Salcher M."/>
            <person name="Ghai R."/>
            <person name="Kavagutti S V."/>
        </authorList>
    </citation>
    <scope>NUCLEOTIDE SEQUENCE</scope>
</reference>
<dbReference type="AlphaFoldDB" id="A0A6J6XN51"/>
<proteinExistence type="predicted"/>